<evidence type="ECO:0000256" key="2">
    <source>
        <dbReference type="ARBA" id="ARBA00022692"/>
    </source>
</evidence>
<gene>
    <name evidence="6" type="ORF">S01H4_07700</name>
</gene>
<dbReference type="InterPro" id="IPR035906">
    <property type="entry name" value="MetI-like_sf"/>
</dbReference>
<evidence type="ECO:0000256" key="3">
    <source>
        <dbReference type="ARBA" id="ARBA00022989"/>
    </source>
</evidence>
<evidence type="ECO:0008006" key="7">
    <source>
        <dbReference type="Google" id="ProtNLM"/>
    </source>
</evidence>
<name>X0ZTR0_9ZZZZ</name>
<dbReference type="EMBL" id="BART01002550">
    <property type="protein sequence ID" value="GAG63833.1"/>
    <property type="molecule type" value="Genomic_DNA"/>
</dbReference>
<evidence type="ECO:0000256" key="4">
    <source>
        <dbReference type="ARBA" id="ARBA00023136"/>
    </source>
</evidence>
<feature type="non-terminal residue" evidence="6">
    <location>
        <position position="1"/>
    </location>
</feature>
<sequence length="83" mass="9473">LSLLTSFEYIMLLTDGGPGLYETEVWSLTAYHRAFTSYFGNTQWGYGSAWAVILVIIGVIMAIVYLRVFRFGELMQEPKIDQL</sequence>
<feature type="transmembrane region" description="Helical" evidence="5">
    <location>
        <begin position="49"/>
        <end position="69"/>
    </location>
</feature>
<proteinExistence type="predicted"/>
<organism evidence="6">
    <name type="scientific">marine sediment metagenome</name>
    <dbReference type="NCBI Taxonomy" id="412755"/>
    <lineage>
        <taxon>unclassified sequences</taxon>
        <taxon>metagenomes</taxon>
        <taxon>ecological metagenomes</taxon>
    </lineage>
</organism>
<protein>
    <recommendedName>
        <fullName evidence="7">ABC transmembrane type-1 domain-containing protein</fullName>
    </recommendedName>
</protein>
<dbReference type="Gene3D" id="1.10.3720.10">
    <property type="entry name" value="MetI-like"/>
    <property type="match status" value="1"/>
</dbReference>
<comment type="subcellular location">
    <subcellularLocation>
        <location evidence="1">Membrane</location>
        <topology evidence="1">Multi-pass membrane protein</topology>
    </subcellularLocation>
</comment>
<keyword evidence="2 5" id="KW-0812">Transmembrane</keyword>
<evidence type="ECO:0000256" key="5">
    <source>
        <dbReference type="SAM" id="Phobius"/>
    </source>
</evidence>
<dbReference type="AlphaFoldDB" id="X0ZTR0"/>
<evidence type="ECO:0000256" key="1">
    <source>
        <dbReference type="ARBA" id="ARBA00004141"/>
    </source>
</evidence>
<evidence type="ECO:0000313" key="6">
    <source>
        <dbReference type="EMBL" id="GAG63833.1"/>
    </source>
</evidence>
<accession>X0ZTR0</accession>
<keyword evidence="3 5" id="KW-1133">Transmembrane helix</keyword>
<dbReference type="GO" id="GO:0016020">
    <property type="term" value="C:membrane"/>
    <property type="evidence" value="ECO:0007669"/>
    <property type="project" value="UniProtKB-SubCell"/>
</dbReference>
<reference evidence="6" key="1">
    <citation type="journal article" date="2014" name="Front. Microbiol.">
        <title>High frequency of phylogenetically diverse reductive dehalogenase-homologous genes in deep subseafloor sedimentary metagenomes.</title>
        <authorList>
            <person name="Kawai M."/>
            <person name="Futagami T."/>
            <person name="Toyoda A."/>
            <person name="Takaki Y."/>
            <person name="Nishi S."/>
            <person name="Hori S."/>
            <person name="Arai W."/>
            <person name="Tsubouchi T."/>
            <person name="Morono Y."/>
            <person name="Uchiyama I."/>
            <person name="Ito T."/>
            <person name="Fujiyama A."/>
            <person name="Inagaki F."/>
            <person name="Takami H."/>
        </authorList>
    </citation>
    <scope>NUCLEOTIDE SEQUENCE</scope>
    <source>
        <strain evidence="6">Expedition CK06-06</strain>
    </source>
</reference>
<keyword evidence="4 5" id="KW-0472">Membrane</keyword>
<dbReference type="SUPFAM" id="SSF161098">
    <property type="entry name" value="MetI-like"/>
    <property type="match status" value="1"/>
</dbReference>
<comment type="caution">
    <text evidence="6">The sequence shown here is derived from an EMBL/GenBank/DDBJ whole genome shotgun (WGS) entry which is preliminary data.</text>
</comment>